<dbReference type="Gene3D" id="3.30.460.10">
    <property type="entry name" value="Beta Polymerase, domain 2"/>
    <property type="match status" value="1"/>
</dbReference>
<evidence type="ECO:0000256" key="2">
    <source>
        <dbReference type="PROSITE-ProRule" id="PRU00176"/>
    </source>
</evidence>
<dbReference type="SUPFAM" id="SSF54928">
    <property type="entry name" value="RNA-binding domain, RBD"/>
    <property type="match status" value="1"/>
</dbReference>
<protein>
    <submittedName>
        <fullName evidence="6">Poly(A) RNA polymerase, mitochondrial-like</fullName>
    </submittedName>
</protein>
<evidence type="ECO:0000259" key="4">
    <source>
        <dbReference type="PROSITE" id="PS50102"/>
    </source>
</evidence>
<dbReference type="InterPro" id="IPR035979">
    <property type="entry name" value="RBD_domain_sf"/>
</dbReference>
<reference evidence="6" key="1">
    <citation type="submission" date="2025-08" db="UniProtKB">
        <authorList>
            <consortium name="RefSeq"/>
        </authorList>
    </citation>
    <scope>IDENTIFICATION</scope>
    <source>
        <tissue evidence="6">Whole organism</tissue>
    </source>
</reference>
<dbReference type="Pfam" id="PF00076">
    <property type="entry name" value="RRM_1"/>
    <property type="match status" value="1"/>
</dbReference>
<dbReference type="SMART" id="SM00360">
    <property type="entry name" value="RRM"/>
    <property type="match status" value="1"/>
</dbReference>
<dbReference type="PANTHER" id="PTHR12271:SF127">
    <property type="entry name" value="SPECKLE TARGETED PIP5K1A-REGULATED POLY(A) POLYMERASE"/>
    <property type="match status" value="1"/>
</dbReference>
<organism evidence="5 6">
    <name type="scientific">Frankliniella occidentalis</name>
    <name type="common">Western flower thrips</name>
    <name type="synonym">Euthrips occidentalis</name>
    <dbReference type="NCBI Taxonomy" id="133901"/>
    <lineage>
        <taxon>Eukaryota</taxon>
        <taxon>Metazoa</taxon>
        <taxon>Ecdysozoa</taxon>
        <taxon>Arthropoda</taxon>
        <taxon>Hexapoda</taxon>
        <taxon>Insecta</taxon>
        <taxon>Pterygota</taxon>
        <taxon>Neoptera</taxon>
        <taxon>Paraneoptera</taxon>
        <taxon>Thysanoptera</taxon>
        <taxon>Terebrantia</taxon>
        <taxon>Thripoidea</taxon>
        <taxon>Thripidae</taxon>
        <taxon>Frankliniella</taxon>
    </lineage>
</organism>
<keyword evidence="1 2" id="KW-0694">RNA-binding</keyword>
<gene>
    <name evidence="6" type="primary">LOC113211920</name>
</gene>
<dbReference type="GO" id="GO:0003723">
    <property type="term" value="F:RNA binding"/>
    <property type="evidence" value="ECO:0007669"/>
    <property type="project" value="UniProtKB-UniRule"/>
</dbReference>
<feature type="domain" description="RRM" evidence="4">
    <location>
        <begin position="42"/>
        <end position="110"/>
    </location>
</feature>
<dbReference type="PANTHER" id="PTHR12271">
    <property type="entry name" value="POLY A POLYMERASE CID PAP -RELATED"/>
    <property type="match status" value="1"/>
</dbReference>
<dbReference type="InterPro" id="IPR054708">
    <property type="entry name" value="MTPAP-like_central"/>
</dbReference>
<dbReference type="KEGG" id="foc:113211920"/>
<dbReference type="Pfam" id="PF22600">
    <property type="entry name" value="MTPAP-like_central"/>
    <property type="match status" value="1"/>
</dbReference>
<dbReference type="Gene3D" id="1.10.1410.10">
    <property type="match status" value="1"/>
</dbReference>
<feature type="region of interest" description="Disordered" evidence="3">
    <location>
        <begin position="528"/>
        <end position="549"/>
    </location>
</feature>
<name>A0A9C6UAZ4_FRAOC</name>
<keyword evidence="5" id="KW-1185">Reference proteome</keyword>
<dbReference type="GO" id="GO:1990817">
    <property type="term" value="F:poly(A) RNA polymerase activity"/>
    <property type="evidence" value="ECO:0007669"/>
    <property type="project" value="TreeGrafter"/>
</dbReference>
<dbReference type="Proteomes" id="UP000504606">
    <property type="component" value="Unplaced"/>
</dbReference>
<dbReference type="RefSeq" id="XP_052126864.1">
    <property type="nucleotide sequence ID" value="XM_052270904.1"/>
</dbReference>
<evidence type="ECO:0000256" key="1">
    <source>
        <dbReference type="ARBA" id="ARBA00022884"/>
    </source>
</evidence>
<evidence type="ECO:0000313" key="5">
    <source>
        <dbReference type="Proteomes" id="UP000504606"/>
    </source>
</evidence>
<evidence type="ECO:0000256" key="3">
    <source>
        <dbReference type="SAM" id="MobiDB-lite"/>
    </source>
</evidence>
<dbReference type="OrthoDB" id="407432at2759"/>
<accession>A0A9C6UAZ4</accession>
<dbReference type="SUPFAM" id="SSF81301">
    <property type="entry name" value="Nucleotidyltransferase"/>
    <property type="match status" value="1"/>
</dbReference>
<dbReference type="CDD" id="cd05402">
    <property type="entry name" value="NT_PAP_TUTase"/>
    <property type="match status" value="1"/>
</dbReference>
<dbReference type="AlphaFoldDB" id="A0A9C6UAZ4"/>
<sequence length="730" mass="81994">MTKFCEPCGLTLSIDSYKSHILGKKHKLIETNLEQKKKLEETGLFIRGVPYNIKAAELRSRFGQFGDISKIEVYGSKAYLNYVDKISCDEALKHKHIINNKVLEVNRRKFISNSPGSSGVGHGQGQKRSFDNILKNAKPSQTKNNLDYNEVLNAISAPAPIIYQFSTLKSLLLAGNENCHSIMQKICYDLELAMKTVFSSCKLYPFGSMTTGLAFKDSDLDVFADLEINQSNCLLLEGTQNTAKKIFDKAKSCLYRRGDIFTNIVPIQGAKTPIIKFVHKASGISCDLSFRDAVGYCNSGLLRHYLQMNERFFELVFFVKYWSRMHQFCSTSKFSNFALCMLSLSFILSLKDSKGNKVVPPVQDLLNTADQNDPLYYVQGWRCAFNTSPITLDLPSTPNFTMPGLLKSFFEYVAQLPFETNVISVLTGELISRKIFEENPIELPEAYECYKTHIARNPIEVLCKPDECVVIHDPFKLNHNLTGRVTKEVLQSFTCACKAAAELCATAMDINQSQSTLLHQLLKPNQPLPNSAKHSPAKGSTGRGNVDSSKAVVSISSEMPADFQGNLMEKSTRFIATILEKLLYFKIEKTIVGDSVVESKVCKTDFAQDVHEENQTTVMICQGTKDVWNGRKKAQALLKLKGICFQNPLSFHDESCVSSHIAETNVAISNFHLECRLMCCKGKLCVQFYNLTEGKQGHFNSCMSFVKIVIGRWITEFSKNFLTDDKIILK</sequence>
<proteinExistence type="predicted"/>
<dbReference type="InterPro" id="IPR012677">
    <property type="entry name" value="Nucleotide-bd_a/b_plait_sf"/>
</dbReference>
<dbReference type="Gene3D" id="3.30.70.330">
    <property type="match status" value="1"/>
</dbReference>
<dbReference type="SUPFAM" id="SSF81631">
    <property type="entry name" value="PAP/OAS1 substrate-binding domain"/>
    <property type="match status" value="1"/>
</dbReference>
<dbReference type="InterPro" id="IPR000504">
    <property type="entry name" value="RRM_dom"/>
</dbReference>
<evidence type="ECO:0000313" key="6">
    <source>
        <dbReference type="RefSeq" id="XP_052126864.1"/>
    </source>
</evidence>
<dbReference type="CDD" id="cd00590">
    <property type="entry name" value="RRM_SF"/>
    <property type="match status" value="1"/>
</dbReference>
<dbReference type="PROSITE" id="PS50102">
    <property type="entry name" value="RRM"/>
    <property type="match status" value="1"/>
</dbReference>
<dbReference type="GO" id="GO:0031123">
    <property type="term" value="P:RNA 3'-end processing"/>
    <property type="evidence" value="ECO:0007669"/>
    <property type="project" value="TreeGrafter"/>
</dbReference>
<dbReference type="GeneID" id="113211920"/>
<dbReference type="InterPro" id="IPR043519">
    <property type="entry name" value="NT_sf"/>
</dbReference>